<evidence type="ECO:0000256" key="1">
    <source>
        <dbReference type="ARBA" id="ARBA00004651"/>
    </source>
</evidence>
<feature type="transmembrane region" description="Helical" evidence="11">
    <location>
        <begin position="912"/>
        <end position="937"/>
    </location>
</feature>
<keyword evidence="3" id="KW-1003">Cell membrane</keyword>
<evidence type="ECO:0000256" key="10">
    <source>
        <dbReference type="SAM" id="MobiDB-lite"/>
    </source>
</evidence>
<evidence type="ECO:0000256" key="8">
    <source>
        <dbReference type="ARBA" id="ARBA00023136"/>
    </source>
</evidence>
<keyword evidence="5" id="KW-0808">Transferase</keyword>
<keyword evidence="14" id="KW-1185">Reference proteome</keyword>
<dbReference type="RefSeq" id="XP_064850037.1">
    <property type="nucleotide sequence ID" value="XM_064993965.1"/>
</dbReference>
<evidence type="ECO:0000256" key="9">
    <source>
        <dbReference type="ARBA" id="ARBA00023316"/>
    </source>
</evidence>
<dbReference type="InterPro" id="IPR004835">
    <property type="entry name" value="Chitin_synth"/>
</dbReference>
<feature type="compositionally biased region" description="Basic and acidic residues" evidence="10">
    <location>
        <begin position="80"/>
        <end position="97"/>
    </location>
</feature>
<comment type="subcellular location">
    <subcellularLocation>
        <location evidence="1">Cell membrane</location>
        <topology evidence="1">Multi-pass membrane protein</topology>
    </subcellularLocation>
</comment>
<feature type="transmembrane region" description="Helical" evidence="11">
    <location>
        <begin position="716"/>
        <end position="743"/>
    </location>
</feature>
<proteinExistence type="predicted"/>
<evidence type="ECO:0000256" key="4">
    <source>
        <dbReference type="ARBA" id="ARBA00022676"/>
    </source>
</evidence>
<feature type="compositionally biased region" description="Polar residues" evidence="10">
    <location>
        <begin position="38"/>
        <end position="47"/>
    </location>
</feature>
<evidence type="ECO:0000256" key="6">
    <source>
        <dbReference type="ARBA" id="ARBA00022692"/>
    </source>
</evidence>
<sequence>MGANPNRGSSTSNNHNSGSDAYHFDNFSYSRSSRHRPSNNVRSNLATPFQLPQGYYSSNHNGGTNNTVNFNDTSSQSSRDAMEDAEKGFRPFPERSDTYPLNVSVNSRMENPRTQEDETHIISPLHHSNTAPPRIPPILAEVPDHAHFENDTESTSSSITATDHDYVTEKQLPYPVFAPHLEPATTLNIPPQAPLQQDLHGNLYGEAVSFKTMPDDSDVKEEEVHTTVKKFLTTNGNLILDSDTASYLLKEYKLEAKGNEFAYMRYSSVTCDPNQFRVSKFNLRQNFYKIPRQTEILICITLYDEEPFLVARTLKGVIQNIIHLTKLKHSEVWGDESWKKIVVCFVADGRNKVNPKTLALFSSIGVYQDGFARGQIGEKKVQAHLYEHTTMLGVQNTDEGDITFVRNPVPVQLLLCLKERNKKKINSHRWCFESFADVLNPRVVVLLDAGTQPSRDSLYHLWNSFYMNPQIGGCCGEIKAALGPKFSNLLNPLVAAQNFEYKISNILDKPTESTFGFISVLPGAFSAYRYEAILNDENGVGPLEKYFKGEDLDKDPSAGVFQKNMYLAEDRILCFELVAKKKSNWTLKYVKAATAETDTPTAISALIKQRRRWLNGSFFASFYSITHFWRIWSSGHSFVRKMMLMVEFFYQTVQLVVSWFSIASFFLVFRILSVSLEGYFGGAKILAGIFLWMYVATTVITFVLSFGNRPEGTSKVYFVMLIFYAVLMSYTMFAAVFMSVKAVQDFLKERNFQELVFHNSRFRDLTVSLSCTYGLYFLASFLYFEPWHMFTSFLQYLLISPTYINVLNIYAFCNLHDLSWGNRDDEIIEEKPLQMTKVQKDELEELDVNEEVLQNEFLVSMDAPMDRRDVDIQYAKKWHELREPGKSNYETNRFGMKVRIDGRDADTKAKDYYALVRSLVVIFWMATNCCLVAVVLSMDGFTDSSHLESVYERRSEIFLTVILWIVAFLAAFRFVGCVIYLINYLGERMIDWDIRKQSLRYPNYAI</sequence>
<keyword evidence="9" id="KW-0961">Cell wall biogenesis/degradation</keyword>
<evidence type="ECO:0000256" key="7">
    <source>
        <dbReference type="ARBA" id="ARBA00022989"/>
    </source>
</evidence>
<dbReference type="Proteomes" id="UP001360560">
    <property type="component" value="Unassembled WGS sequence"/>
</dbReference>
<dbReference type="CDD" id="cd04190">
    <property type="entry name" value="Chitin_synth_C"/>
    <property type="match status" value="1"/>
</dbReference>
<feature type="domain" description="Chitin synthase N-terminal" evidence="12">
    <location>
        <begin position="226"/>
        <end position="295"/>
    </location>
</feature>
<evidence type="ECO:0000256" key="5">
    <source>
        <dbReference type="ARBA" id="ARBA00022679"/>
    </source>
</evidence>
<feature type="region of interest" description="Disordered" evidence="10">
    <location>
        <begin position="1"/>
        <end position="20"/>
    </location>
</feature>
<dbReference type="AlphaFoldDB" id="A0AAV5QEF1"/>
<dbReference type="EMBL" id="BTFZ01000001">
    <property type="protein sequence ID" value="GMM33037.1"/>
    <property type="molecule type" value="Genomic_DNA"/>
</dbReference>
<evidence type="ECO:0000256" key="3">
    <source>
        <dbReference type="ARBA" id="ARBA00022475"/>
    </source>
</evidence>
<feature type="transmembrane region" description="Helical" evidence="11">
    <location>
        <begin position="764"/>
        <end position="784"/>
    </location>
</feature>
<keyword evidence="4" id="KW-0328">Glycosyltransferase</keyword>
<feature type="transmembrane region" description="Helical" evidence="11">
    <location>
        <begin position="796"/>
        <end position="813"/>
    </location>
</feature>
<dbReference type="PANTHER" id="PTHR22914">
    <property type="entry name" value="CHITIN SYNTHASE"/>
    <property type="match status" value="1"/>
</dbReference>
<dbReference type="GO" id="GO:0005886">
    <property type="term" value="C:plasma membrane"/>
    <property type="evidence" value="ECO:0007669"/>
    <property type="project" value="UniProtKB-SubCell"/>
</dbReference>
<evidence type="ECO:0000256" key="11">
    <source>
        <dbReference type="SAM" id="Phobius"/>
    </source>
</evidence>
<keyword evidence="6 11" id="KW-0812">Transmembrane</keyword>
<keyword evidence="7 11" id="KW-1133">Transmembrane helix</keyword>
<dbReference type="PANTHER" id="PTHR22914:SF9">
    <property type="entry name" value="CHITIN SYNTHASE 1"/>
    <property type="match status" value="1"/>
</dbReference>
<dbReference type="InterPro" id="IPR029044">
    <property type="entry name" value="Nucleotide-diphossugar_trans"/>
</dbReference>
<feature type="compositionally biased region" description="Polar residues" evidence="10">
    <location>
        <begin position="55"/>
        <end position="79"/>
    </location>
</feature>
<dbReference type="GO" id="GO:0006031">
    <property type="term" value="P:chitin biosynthetic process"/>
    <property type="evidence" value="ECO:0007669"/>
    <property type="project" value="TreeGrafter"/>
</dbReference>
<dbReference type="Pfam" id="PF01644">
    <property type="entry name" value="Chitin_synth_1"/>
    <property type="match status" value="1"/>
</dbReference>
<dbReference type="Pfam" id="PF08407">
    <property type="entry name" value="Chitin_synth_1N"/>
    <property type="match status" value="1"/>
</dbReference>
<feature type="region of interest" description="Disordered" evidence="10">
    <location>
        <begin position="28"/>
        <end position="100"/>
    </location>
</feature>
<gene>
    <name evidence="13" type="ORF">DASC09_003620</name>
</gene>
<feature type="transmembrane region" description="Helical" evidence="11">
    <location>
        <begin position="957"/>
        <end position="982"/>
    </location>
</feature>
<evidence type="ECO:0000259" key="12">
    <source>
        <dbReference type="Pfam" id="PF08407"/>
    </source>
</evidence>
<evidence type="ECO:0000313" key="13">
    <source>
        <dbReference type="EMBL" id="GMM33037.1"/>
    </source>
</evidence>
<comment type="caution">
    <text evidence="13">The sequence shown here is derived from an EMBL/GenBank/DDBJ whole genome shotgun (WGS) entry which is preliminary data.</text>
</comment>
<protein>
    <recommendedName>
        <fullName evidence="2">chitin synthase</fullName>
        <ecNumber evidence="2">2.4.1.16</ecNumber>
    </recommendedName>
</protein>
<feature type="transmembrane region" description="Helical" evidence="11">
    <location>
        <begin position="652"/>
        <end position="673"/>
    </location>
</feature>
<dbReference type="InterPro" id="IPR013616">
    <property type="entry name" value="Chitin_synth_N"/>
</dbReference>
<evidence type="ECO:0000256" key="2">
    <source>
        <dbReference type="ARBA" id="ARBA00012543"/>
    </source>
</evidence>
<dbReference type="GeneID" id="90071016"/>
<keyword evidence="8 11" id="KW-0472">Membrane</keyword>
<dbReference type="GO" id="GO:0030428">
    <property type="term" value="C:cell septum"/>
    <property type="evidence" value="ECO:0007669"/>
    <property type="project" value="TreeGrafter"/>
</dbReference>
<dbReference type="SUPFAM" id="SSF53448">
    <property type="entry name" value="Nucleotide-diphospho-sugar transferases"/>
    <property type="match status" value="1"/>
</dbReference>
<dbReference type="EC" id="2.4.1.16" evidence="2"/>
<evidence type="ECO:0000313" key="14">
    <source>
        <dbReference type="Proteomes" id="UP001360560"/>
    </source>
</evidence>
<accession>A0AAV5QEF1</accession>
<reference evidence="13 14" key="1">
    <citation type="journal article" date="2023" name="Elife">
        <title>Identification of key yeast species and microbe-microbe interactions impacting larval growth of Drosophila in the wild.</title>
        <authorList>
            <person name="Mure A."/>
            <person name="Sugiura Y."/>
            <person name="Maeda R."/>
            <person name="Honda K."/>
            <person name="Sakurai N."/>
            <person name="Takahashi Y."/>
            <person name="Watada M."/>
            <person name="Katoh T."/>
            <person name="Gotoh A."/>
            <person name="Gotoh Y."/>
            <person name="Taniguchi I."/>
            <person name="Nakamura K."/>
            <person name="Hayashi T."/>
            <person name="Katayama T."/>
            <person name="Uemura T."/>
            <person name="Hattori Y."/>
        </authorList>
    </citation>
    <scope>NUCLEOTIDE SEQUENCE [LARGE SCALE GENOMIC DNA]</scope>
    <source>
        <strain evidence="13 14">SC-9</strain>
    </source>
</reference>
<dbReference type="GO" id="GO:0071555">
    <property type="term" value="P:cell wall organization"/>
    <property type="evidence" value="ECO:0007669"/>
    <property type="project" value="UniProtKB-KW"/>
</dbReference>
<feature type="transmembrane region" description="Helical" evidence="11">
    <location>
        <begin position="685"/>
        <end position="704"/>
    </location>
</feature>
<name>A0AAV5QEF1_9ASCO</name>
<dbReference type="GO" id="GO:0004100">
    <property type="term" value="F:chitin synthase activity"/>
    <property type="evidence" value="ECO:0007669"/>
    <property type="project" value="UniProtKB-EC"/>
</dbReference>
<organism evidence="13 14">
    <name type="scientific">Saccharomycopsis crataegensis</name>
    <dbReference type="NCBI Taxonomy" id="43959"/>
    <lineage>
        <taxon>Eukaryota</taxon>
        <taxon>Fungi</taxon>
        <taxon>Dikarya</taxon>
        <taxon>Ascomycota</taxon>
        <taxon>Saccharomycotina</taxon>
        <taxon>Saccharomycetes</taxon>
        <taxon>Saccharomycopsidaceae</taxon>
        <taxon>Saccharomycopsis</taxon>
    </lineage>
</organism>
<feature type="compositionally biased region" description="Low complexity" evidence="10">
    <location>
        <begin position="1"/>
        <end position="19"/>
    </location>
</feature>